<dbReference type="PANTHER" id="PTHR43122">
    <property type="entry name" value="FERREDOXIN SUBUNIT OF PYRUVATE:FLAVODOXIN OXIDOREDUCTASE-RELATED"/>
    <property type="match status" value="1"/>
</dbReference>
<evidence type="ECO:0000259" key="2">
    <source>
        <dbReference type="PROSITE" id="PS51379"/>
    </source>
</evidence>
<dbReference type="PROSITE" id="PS00198">
    <property type="entry name" value="4FE4S_FER_1"/>
    <property type="match status" value="2"/>
</dbReference>
<dbReference type="PROSITE" id="PS51379">
    <property type="entry name" value="4FE4S_FER_2"/>
    <property type="match status" value="2"/>
</dbReference>
<reference evidence="3 4" key="1">
    <citation type="submission" date="2023-07" db="EMBL/GenBank/DDBJ databases">
        <title>Closed genome sequence of Methanosarcinaceae archaeon Am2.</title>
        <authorList>
            <person name="Poehlein A."/>
            <person name="Protasov E."/>
            <person name="Platt K."/>
            <person name="Reeh H."/>
            <person name="Daniel R."/>
            <person name="Brune A."/>
        </authorList>
    </citation>
    <scope>NUCLEOTIDE SEQUENCE [LARGE SCALE GENOMIC DNA]</scope>
    <source>
        <strain evidence="3 4">Am2</strain>
    </source>
</reference>
<dbReference type="GeneID" id="89227581"/>
<name>A0AA96ZWC1_9EURY</name>
<dbReference type="InterPro" id="IPR017900">
    <property type="entry name" value="4Fe4S_Fe_S_CS"/>
</dbReference>
<dbReference type="PANTHER" id="PTHR43122:SF2">
    <property type="entry name" value="FERREDOXIN SUBUNIT OF PYRUVATE:FLAVODOXIN OXIDOREDUCTASE"/>
    <property type="match status" value="1"/>
</dbReference>
<dbReference type="InterPro" id="IPR017896">
    <property type="entry name" value="4Fe4S_Fe-S-bd"/>
</dbReference>
<dbReference type="AlphaFoldDB" id="A0AA96ZWC1"/>
<evidence type="ECO:0000313" key="4">
    <source>
        <dbReference type="Proteomes" id="UP001304970"/>
    </source>
</evidence>
<dbReference type="RefSeq" id="WP_338097950.1">
    <property type="nucleotide sequence ID" value="NZ_CP131061.1"/>
</dbReference>
<protein>
    <recommendedName>
        <fullName evidence="2">4Fe-4S ferredoxin-type domain-containing protein</fullName>
    </recommendedName>
</protein>
<dbReference type="InterPro" id="IPR029039">
    <property type="entry name" value="Flavoprotein-like_sf"/>
</dbReference>
<feature type="region of interest" description="Disordered" evidence="1">
    <location>
        <begin position="232"/>
        <end position="254"/>
    </location>
</feature>
<gene>
    <name evidence="3" type="ORF">MsAm2_01820</name>
</gene>
<dbReference type="SUPFAM" id="SSF54862">
    <property type="entry name" value="4Fe-4S ferredoxins"/>
    <property type="match status" value="1"/>
</dbReference>
<feature type="domain" description="4Fe-4S ferredoxin-type" evidence="2">
    <location>
        <begin position="205"/>
        <end position="227"/>
    </location>
</feature>
<organism evidence="3 4">
    <name type="scientific">Methanolapillus ohkumae</name>
    <dbReference type="NCBI Taxonomy" id="3028298"/>
    <lineage>
        <taxon>Archaea</taxon>
        <taxon>Methanobacteriati</taxon>
        <taxon>Methanobacteriota</taxon>
        <taxon>Stenosarchaea group</taxon>
        <taxon>Methanomicrobia</taxon>
        <taxon>Methanosarcinales</taxon>
        <taxon>Methanosarcinaceae</taxon>
        <taxon>Methanolapillus</taxon>
    </lineage>
</organism>
<keyword evidence="4" id="KW-1185">Reference proteome</keyword>
<dbReference type="Gene3D" id="3.30.70.20">
    <property type="match status" value="1"/>
</dbReference>
<feature type="compositionally biased region" description="Polar residues" evidence="1">
    <location>
        <begin position="237"/>
        <end position="247"/>
    </location>
</feature>
<dbReference type="EMBL" id="CP131061">
    <property type="protein sequence ID" value="WNY26421.1"/>
    <property type="molecule type" value="Genomic_DNA"/>
</dbReference>
<feature type="domain" description="4Fe-4S ferredoxin-type" evidence="2">
    <location>
        <begin position="172"/>
        <end position="200"/>
    </location>
</feature>
<evidence type="ECO:0000256" key="1">
    <source>
        <dbReference type="SAM" id="MobiDB-lite"/>
    </source>
</evidence>
<evidence type="ECO:0000313" key="3">
    <source>
        <dbReference type="EMBL" id="WNY26421.1"/>
    </source>
</evidence>
<dbReference type="Gene3D" id="3.40.50.360">
    <property type="match status" value="1"/>
</dbReference>
<dbReference type="SUPFAM" id="SSF52218">
    <property type="entry name" value="Flavoproteins"/>
    <property type="match status" value="1"/>
</dbReference>
<proteinExistence type="predicted"/>
<dbReference type="Proteomes" id="UP001304970">
    <property type="component" value="Chromosome"/>
</dbReference>
<dbReference type="InterPro" id="IPR047964">
    <property type="entry name" value="EFR1-like"/>
</dbReference>
<sequence length="254" mass="28384">MITFYFTATGNSLAVAKRIGGNLIAIPQVIDTQNPHYKDDVIGIVFPIYSNAPPKMVRRFLENARLEADYIFAVGTYGNLPGACMFNLQKTATKNGFRFDYTNQILMVDNYLPIFEMDAEIAKLPAKKTEEMNAKIAEDIALRKRNQTPASWGWRIISGILGAIIRTDKNAQKYTVNEECTTCGICAKVCPAKNIAVADKVEFGNHCEACLACAHLCPQNAIHLKKEKSGKRWRNPDVSTTEIINSNNRHRDLP</sequence>
<dbReference type="GO" id="GO:0016491">
    <property type="term" value="F:oxidoreductase activity"/>
    <property type="evidence" value="ECO:0007669"/>
    <property type="project" value="UniProtKB-ARBA"/>
</dbReference>
<dbReference type="NCBIfam" id="NF038196">
    <property type="entry name" value="ferrodoxin_EFR1"/>
    <property type="match status" value="1"/>
</dbReference>
<accession>A0AA96ZWC1</accession>